<dbReference type="RefSeq" id="WP_005267987.1">
    <property type="nucleotide sequence ID" value="NZ_ANPE02000086.1"/>
</dbReference>
<dbReference type="AlphaFoldDB" id="N1V181"/>
<dbReference type="OrthoDB" id="9813383at2"/>
<dbReference type="EMBL" id="ANPE02000086">
    <property type="protein sequence ID" value="EMY35100.1"/>
    <property type="molecule type" value="Genomic_DNA"/>
</dbReference>
<evidence type="ECO:0000256" key="1">
    <source>
        <dbReference type="SAM" id="MobiDB-lite"/>
    </source>
</evidence>
<dbReference type="Pfam" id="PF07722">
    <property type="entry name" value="Peptidase_C26"/>
    <property type="match status" value="1"/>
</dbReference>
<evidence type="ECO:0000313" key="2">
    <source>
        <dbReference type="EMBL" id="EMY35100.1"/>
    </source>
</evidence>
<dbReference type="PROSITE" id="PS51273">
    <property type="entry name" value="GATASE_TYPE_1"/>
    <property type="match status" value="1"/>
</dbReference>
<name>N1V181_9MICC</name>
<comment type="caution">
    <text evidence="2">The sequence shown here is derived from an EMBL/GenBank/DDBJ whole genome shotgun (WGS) entry which is preliminary data.</text>
</comment>
<dbReference type="GO" id="GO:0006598">
    <property type="term" value="P:polyamine catabolic process"/>
    <property type="evidence" value="ECO:0007669"/>
    <property type="project" value="TreeGrafter"/>
</dbReference>
<dbReference type="InterPro" id="IPR029062">
    <property type="entry name" value="Class_I_gatase-like"/>
</dbReference>
<dbReference type="CDD" id="cd01745">
    <property type="entry name" value="GATase1_2"/>
    <property type="match status" value="1"/>
</dbReference>
<dbReference type="SUPFAM" id="SSF52317">
    <property type="entry name" value="Class I glutamine amidotransferase-like"/>
    <property type="match status" value="1"/>
</dbReference>
<dbReference type="InterPro" id="IPR011697">
    <property type="entry name" value="Peptidase_C26"/>
</dbReference>
<feature type="compositionally biased region" description="Low complexity" evidence="1">
    <location>
        <begin position="247"/>
        <end position="267"/>
    </location>
</feature>
<sequence length="267" mass="27133">MSRPLIGVPGMWSSSVHGLRFDGVAVAAQVLGCIVRAGGEPVIMFPGSGESAAEQVQRYDGVVLPGGADVSPALYGAEPDEHYWPADYDGQDAYEAGVLAACEDAGVPVLAICRGLQLLNVSRGGTLIQHLEPGSEAGAVQHKDALHPVTVAEDSLLASVVGAGPVEVSSYHHQAAGELGDGLAVTAAAGDGVVEALEVPGAPLLAVQWHPEDTAETNPADHALFAWVVEAARARRDGGGQGRLEQDAASATAEQDAAAASELAGAR</sequence>
<organism evidence="2 3">
    <name type="scientific">Arthrobacter crystallopoietes BAB-32</name>
    <dbReference type="NCBI Taxonomy" id="1246476"/>
    <lineage>
        <taxon>Bacteria</taxon>
        <taxon>Bacillati</taxon>
        <taxon>Actinomycetota</taxon>
        <taxon>Actinomycetes</taxon>
        <taxon>Micrococcales</taxon>
        <taxon>Micrococcaceae</taxon>
        <taxon>Crystallibacter</taxon>
    </lineage>
</organism>
<gene>
    <name evidence="2" type="ORF">D477_006126</name>
</gene>
<reference evidence="2 3" key="1">
    <citation type="journal article" date="2013" name="Genome Announc.">
        <title>Draft Genome Sequence of Arthrobacter crystallopoietes Strain BAB-32, Revealing Genes for Bioremediation.</title>
        <authorList>
            <person name="Joshi M.N."/>
            <person name="Pandit A.S."/>
            <person name="Sharma A."/>
            <person name="Pandya R.V."/>
            <person name="Desai S.M."/>
            <person name="Saxena A.K."/>
            <person name="Bagatharia S.B."/>
        </authorList>
    </citation>
    <scope>NUCLEOTIDE SEQUENCE [LARGE SCALE GENOMIC DNA]</scope>
    <source>
        <strain evidence="2 3">BAB-32</strain>
    </source>
</reference>
<dbReference type="PANTHER" id="PTHR43235:SF1">
    <property type="entry name" value="GLUTAMINE AMIDOTRANSFERASE PB2B2.05-RELATED"/>
    <property type="match status" value="1"/>
</dbReference>
<dbReference type="Proteomes" id="UP000010729">
    <property type="component" value="Unassembled WGS sequence"/>
</dbReference>
<accession>N1V181</accession>
<dbReference type="InterPro" id="IPR044668">
    <property type="entry name" value="PuuD-like"/>
</dbReference>
<evidence type="ECO:0000313" key="3">
    <source>
        <dbReference type="Proteomes" id="UP000010729"/>
    </source>
</evidence>
<proteinExistence type="predicted"/>
<dbReference type="GO" id="GO:0033969">
    <property type="term" value="F:gamma-glutamyl-gamma-aminobutyrate hydrolase activity"/>
    <property type="evidence" value="ECO:0007669"/>
    <property type="project" value="TreeGrafter"/>
</dbReference>
<dbReference type="Gene3D" id="3.40.50.880">
    <property type="match status" value="1"/>
</dbReference>
<dbReference type="GO" id="GO:0005829">
    <property type="term" value="C:cytosol"/>
    <property type="evidence" value="ECO:0007669"/>
    <property type="project" value="TreeGrafter"/>
</dbReference>
<protein>
    <submittedName>
        <fullName evidence="2">Peptidase C26</fullName>
    </submittedName>
</protein>
<dbReference type="PANTHER" id="PTHR43235">
    <property type="entry name" value="GLUTAMINE AMIDOTRANSFERASE PB2B2.05-RELATED"/>
    <property type="match status" value="1"/>
</dbReference>
<keyword evidence="3" id="KW-1185">Reference proteome</keyword>
<feature type="region of interest" description="Disordered" evidence="1">
    <location>
        <begin position="237"/>
        <end position="267"/>
    </location>
</feature>